<feature type="compositionally biased region" description="Polar residues" evidence="4">
    <location>
        <begin position="17"/>
        <end position="28"/>
    </location>
</feature>
<evidence type="ECO:0000256" key="4">
    <source>
        <dbReference type="SAM" id="MobiDB-lite"/>
    </source>
</evidence>
<feature type="compositionally biased region" description="Basic residues" evidence="4">
    <location>
        <begin position="59"/>
        <end position="70"/>
    </location>
</feature>
<feature type="region of interest" description="Disordered" evidence="4">
    <location>
        <begin position="195"/>
        <end position="232"/>
    </location>
</feature>
<feature type="domain" description="Ribosomal RNA-processing protein 14/surfeit locus protein 6 C-terminal" evidence="5">
    <location>
        <begin position="204"/>
        <end position="388"/>
    </location>
</feature>
<proteinExistence type="inferred from homology"/>
<evidence type="ECO:0000313" key="6">
    <source>
        <dbReference type="EMBL" id="KAK7076485.1"/>
    </source>
</evidence>
<dbReference type="PANTHER" id="PTHR14369:SF0">
    <property type="entry name" value="SURFEIT LOCUS PROTEIN 6"/>
    <property type="match status" value="1"/>
</dbReference>
<dbReference type="GO" id="GO:0042274">
    <property type="term" value="P:ribosomal small subunit biogenesis"/>
    <property type="evidence" value="ECO:0007669"/>
    <property type="project" value="TreeGrafter"/>
</dbReference>
<sequence>MTEGALDIAASPIILSDSRNMNEQSVSGSFLKPPSVSKQKKRKAEELKCKNTNASELKKNKKKGSKTSKKNKTDNEDATESVDSGCIEDIVGEETDWPQVEAAVLEERNYVLSLTSWLPGFQWVVPDLVPVRPAPKNQPDVDGQSATKAKPKKNSRKGMALAVKEKMSDVIETKDEIDLLRERYHQKLEDLKKSRKDKFDPFKKKKERKLQRKLQSLKKRDKKNKNRERKLQQAEIFEEKHKAILAKKVVTQNKIFNKTGKLVFSKFDFSSDVSSQPKKTKNLESKVMQAIKEREMRKRLQEKGRLDAAVDRQEISAWSSALQKAQGEKVRDDVGMLQKSLKKKQKRKELSKKKWEERTAAVDKKMQDRQTKRRENIKTRKDAKLLKKFKKMKQKGHIVPGF</sequence>
<evidence type="ECO:0000259" key="5">
    <source>
        <dbReference type="Pfam" id="PF04935"/>
    </source>
</evidence>
<dbReference type="PANTHER" id="PTHR14369">
    <property type="entry name" value="SURFEIT LOCUS PROTEIN 6"/>
    <property type="match status" value="1"/>
</dbReference>
<dbReference type="EMBL" id="JAXCGZ010009648">
    <property type="protein sequence ID" value="KAK7076485.1"/>
    <property type="molecule type" value="Genomic_DNA"/>
</dbReference>
<protein>
    <submittedName>
        <fullName evidence="6">Surfeit locus protein</fullName>
    </submittedName>
</protein>
<name>A0AAN8X1Z4_HALRR</name>
<dbReference type="GO" id="GO:0003677">
    <property type="term" value="F:DNA binding"/>
    <property type="evidence" value="ECO:0007669"/>
    <property type="project" value="TreeGrafter"/>
</dbReference>
<gene>
    <name evidence="6" type="primary">SURF6</name>
    <name evidence="6" type="ORF">SK128_007507</name>
</gene>
<feature type="region of interest" description="Disordered" evidence="4">
    <location>
        <begin position="16"/>
        <end position="87"/>
    </location>
</feature>
<organism evidence="6 7">
    <name type="scientific">Halocaridina rubra</name>
    <name type="common">Hawaiian red shrimp</name>
    <dbReference type="NCBI Taxonomy" id="373956"/>
    <lineage>
        <taxon>Eukaryota</taxon>
        <taxon>Metazoa</taxon>
        <taxon>Ecdysozoa</taxon>
        <taxon>Arthropoda</taxon>
        <taxon>Crustacea</taxon>
        <taxon>Multicrustacea</taxon>
        <taxon>Malacostraca</taxon>
        <taxon>Eumalacostraca</taxon>
        <taxon>Eucarida</taxon>
        <taxon>Decapoda</taxon>
        <taxon>Pleocyemata</taxon>
        <taxon>Caridea</taxon>
        <taxon>Atyoidea</taxon>
        <taxon>Atyidae</taxon>
        <taxon>Halocaridina</taxon>
    </lineage>
</organism>
<evidence type="ECO:0000313" key="7">
    <source>
        <dbReference type="Proteomes" id="UP001381693"/>
    </source>
</evidence>
<dbReference type="GO" id="GO:0005730">
    <property type="term" value="C:nucleolus"/>
    <property type="evidence" value="ECO:0007669"/>
    <property type="project" value="TreeGrafter"/>
</dbReference>
<feature type="compositionally biased region" description="Basic residues" evidence="4">
    <location>
        <begin position="340"/>
        <end position="351"/>
    </location>
</feature>
<evidence type="ECO:0000256" key="2">
    <source>
        <dbReference type="ARBA" id="ARBA00005904"/>
    </source>
</evidence>
<comment type="caution">
    <text evidence="6">The sequence shown here is derived from an EMBL/GenBank/DDBJ whole genome shotgun (WGS) entry which is preliminary data.</text>
</comment>
<comment type="similarity">
    <text evidence="2">Belongs to the SURF6 family.</text>
</comment>
<dbReference type="GO" id="GO:0042273">
    <property type="term" value="P:ribosomal large subunit biogenesis"/>
    <property type="evidence" value="ECO:0007669"/>
    <property type="project" value="TreeGrafter"/>
</dbReference>
<evidence type="ECO:0000256" key="3">
    <source>
        <dbReference type="ARBA" id="ARBA00023242"/>
    </source>
</evidence>
<feature type="region of interest" description="Disordered" evidence="4">
    <location>
        <begin position="332"/>
        <end position="402"/>
    </location>
</feature>
<dbReference type="InterPro" id="IPR029190">
    <property type="entry name" value="Rrp14/SURF6_C"/>
</dbReference>
<dbReference type="GO" id="GO:0003723">
    <property type="term" value="F:RNA binding"/>
    <property type="evidence" value="ECO:0007669"/>
    <property type="project" value="TreeGrafter"/>
</dbReference>
<accession>A0AAN8X1Z4</accession>
<keyword evidence="7" id="KW-1185">Reference proteome</keyword>
<evidence type="ECO:0000256" key="1">
    <source>
        <dbReference type="ARBA" id="ARBA00004123"/>
    </source>
</evidence>
<dbReference type="AlphaFoldDB" id="A0AAN8X1Z4"/>
<dbReference type="Proteomes" id="UP001381693">
    <property type="component" value="Unassembled WGS sequence"/>
</dbReference>
<feature type="region of interest" description="Disordered" evidence="4">
    <location>
        <begin position="134"/>
        <end position="159"/>
    </location>
</feature>
<dbReference type="Pfam" id="PF04935">
    <property type="entry name" value="SURF6"/>
    <property type="match status" value="1"/>
</dbReference>
<dbReference type="InterPro" id="IPR007019">
    <property type="entry name" value="SURF6"/>
</dbReference>
<feature type="compositionally biased region" description="Basic and acidic residues" evidence="4">
    <location>
        <begin position="352"/>
        <end position="385"/>
    </location>
</feature>
<keyword evidence="3" id="KW-0539">Nucleus</keyword>
<reference evidence="6 7" key="1">
    <citation type="submission" date="2023-11" db="EMBL/GenBank/DDBJ databases">
        <title>Halocaridina rubra genome assembly.</title>
        <authorList>
            <person name="Smith C."/>
        </authorList>
    </citation>
    <scope>NUCLEOTIDE SEQUENCE [LARGE SCALE GENOMIC DNA]</scope>
    <source>
        <strain evidence="6">EP-1</strain>
        <tissue evidence="6">Whole</tissue>
    </source>
</reference>
<feature type="compositionally biased region" description="Basic residues" evidence="4">
    <location>
        <begin position="386"/>
        <end position="396"/>
    </location>
</feature>
<feature type="compositionally biased region" description="Basic residues" evidence="4">
    <location>
        <begin position="203"/>
        <end position="228"/>
    </location>
</feature>
<comment type="subcellular location">
    <subcellularLocation>
        <location evidence="1">Nucleus</location>
    </subcellularLocation>
</comment>